<dbReference type="Proteomes" id="UP001159363">
    <property type="component" value="Chromosome 6"/>
</dbReference>
<evidence type="ECO:0000256" key="3">
    <source>
        <dbReference type="ARBA" id="ARBA00030463"/>
    </source>
</evidence>
<protein>
    <recommendedName>
        <fullName evidence="2">Protein Abitram</fullName>
    </recommendedName>
    <alternativeName>
        <fullName evidence="3">Actin-binding transcription modulator</fullName>
    </alternativeName>
</protein>
<gene>
    <name evidence="4" type="ORF">PR048_018892</name>
</gene>
<evidence type="ECO:0000313" key="4">
    <source>
        <dbReference type="EMBL" id="KAJ8878315.1"/>
    </source>
</evidence>
<comment type="caution">
    <text evidence="4">The sequence shown here is derived from an EMBL/GenBank/DDBJ whole genome shotgun (WGS) entry which is preliminary data.</text>
</comment>
<proteinExistence type="inferred from homology"/>
<keyword evidence="5" id="KW-1185">Reference proteome</keyword>
<organism evidence="4 5">
    <name type="scientific">Dryococelus australis</name>
    <dbReference type="NCBI Taxonomy" id="614101"/>
    <lineage>
        <taxon>Eukaryota</taxon>
        <taxon>Metazoa</taxon>
        <taxon>Ecdysozoa</taxon>
        <taxon>Arthropoda</taxon>
        <taxon>Hexapoda</taxon>
        <taxon>Insecta</taxon>
        <taxon>Pterygota</taxon>
        <taxon>Neoptera</taxon>
        <taxon>Polyneoptera</taxon>
        <taxon>Phasmatodea</taxon>
        <taxon>Verophasmatodea</taxon>
        <taxon>Anareolatae</taxon>
        <taxon>Phasmatidae</taxon>
        <taxon>Eurycanthinae</taxon>
        <taxon>Dryococelus</taxon>
    </lineage>
</organism>
<dbReference type="InterPro" id="IPR033753">
    <property type="entry name" value="GCV_H/Fam206"/>
</dbReference>
<dbReference type="EMBL" id="JARBHB010000007">
    <property type="protein sequence ID" value="KAJ8878315.1"/>
    <property type="molecule type" value="Genomic_DNA"/>
</dbReference>
<comment type="similarity">
    <text evidence="1">Belongs to the ABITRAM family.</text>
</comment>
<reference evidence="4 5" key="1">
    <citation type="submission" date="2023-02" db="EMBL/GenBank/DDBJ databases">
        <title>LHISI_Scaffold_Assembly.</title>
        <authorList>
            <person name="Stuart O.P."/>
            <person name="Cleave R."/>
            <person name="Magrath M.J.L."/>
            <person name="Mikheyev A.S."/>
        </authorList>
    </citation>
    <scope>NUCLEOTIDE SEQUENCE [LARGE SCALE GENOMIC DNA]</scope>
    <source>
        <strain evidence="4">Daus_M_001</strain>
        <tissue evidence="4">Leg muscle</tissue>
    </source>
</reference>
<dbReference type="SUPFAM" id="SSF51230">
    <property type="entry name" value="Single hybrid motif"/>
    <property type="match status" value="1"/>
</dbReference>
<dbReference type="InterPro" id="IPR011053">
    <property type="entry name" value="Single_hybrid_motif"/>
</dbReference>
<dbReference type="Gene3D" id="2.40.50.100">
    <property type="match status" value="1"/>
</dbReference>
<dbReference type="PANTHER" id="PTHR13651">
    <property type="entry name" value="PROTEIN ABITRAM"/>
    <property type="match status" value="1"/>
</dbReference>
<evidence type="ECO:0000256" key="1">
    <source>
        <dbReference type="ARBA" id="ARBA00010764"/>
    </source>
</evidence>
<dbReference type="PANTHER" id="PTHR13651:SF0">
    <property type="entry name" value="PROTEIN ABITRAM"/>
    <property type="match status" value="1"/>
</dbReference>
<accession>A0ABQ9H213</accession>
<dbReference type="Pfam" id="PF01597">
    <property type="entry name" value="GCV_H"/>
    <property type="match status" value="1"/>
</dbReference>
<name>A0ABQ9H213_9NEOP</name>
<evidence type="ECO:0000256" key="2">
    <source>
        <dbReference type="ARBA" id="ARBA00019325"/>
    </source>
</evidence>
<sequence>MTGTQQFNGKVMVVPVIEDTVDKDTIYQTVTERYFLPRYSVDPNGRKGEDLCILYHSNKICVVTLARSHPVVREGKQVVKVDFSVSQKLNRLANKATGKGKKGAQFLQATSVLCMVECADGSSYKVYSCLTGKLVEVNERLVDRPQLIEERPHAEGFVAIVLPNFKNWEQQRDKLLTETQYQEHVKSRTSVQYSAASESEGNQLQMETG</sequence>
<evidence type="ECO:0000313" key="5">
    <source>
        <dbReference type="Proteomes" id="UP001159363"/>
    </source>
</evidence>
<dbReference type="InterPro" id="IPR039169">
    <property type="entry name" value="Abitram"/>
</dbReference>